<dbReference type="EMBL" id="JAHWGI010001197">
    <property type="protein sequence ID" value="KAK3924749.1"/>
    <property type="molecule type" value="Genomic_DNA"/>
</dbReference>
<feature type="region of interest" description="Disordered" evidence="1">
    <location>
        <begin position="98"/>
        <end position="118"/>
    </location>
</feature>
<dbReference type="PROSITE" id="PS51257">
    <property type="entry name" value="PROKAR_LIPOPROTEIN"/>
    <property type="match status" value="1"/>
</dbReference>
<evidence type="ECO:0000313" key="3">
    <source>
        <dbReference type="Proteomes" id="UP001219518"/>
    </source>
</evidence>
<sequence length="118" mass="12866">MSIGRQRADLHTFFSRIVSWQVGAGACPPHRSFPSQPSRPSGLKYFLWLPFPNDRDRGSGARCPTQFSVRAVREVMLRRAAAAPGTLPSSSVFVRVAGDGRPVTGRPDPDGTTLFVDP</sequence>
<evidence type="ECO:0000313" key="2">
    <source>
        <dbReference type="EMBL" id="KAK3924749.1"/>
    </source>
</evidence>
<organism evidence="2 3">
    <name type="scientific">Frankliniella fusca</name>
    <dbReference type="NCBI Taxonomy" id="407009"/>
    <lineage>
        <taxon>Eukaryota</taxon>
        <taxon>Metazoa</taxon>
        <taxon>Ecdysozoa</taxon>
        <taxon>Arthropoda</taxon>
        <taxon>Hexapoda</taxon>
        <taxon>Insecta</taxon>
        <taxon>Pterygota</taxon>
        <taxon>Neoptera</taxon>
        <taxon>Paraneoptera</taxon>
        <taxon>Thysanoptera</taxon>
        <taxon>Terebrantia</taxon>
        <taxon>Thripoidea</taxon>
        <taxon>Thripidae</taxon>
        <taxon>Frankliniella</taxon>
    </lineage>
</organism>
<comment type="caution">
    <text evidence="2">The sequence shown here is derived from an EMBL/GenBank/DDBJ whole genome shotgun (WGS) entry which is preliminary data.</text>
</comment>
<dbReference type="AlphaFoldDB" id="A0AAE1HP20"/>
<evidence type="ECO:0000256" key="1">
    <source>
        <dbReference type="SAM" id="MobiDB-lite"/>
    </source>
</evidence>
<accession>A0AAE1HP20</accession>
<protein>
    <submittedName>
        <fullName evidence="2">2-succinyl-5-enolpyruvyl-6-hydroxy-3-cyclohexene-1-carboxylate synthase</fullName>
    </submittedName>
</protein>
<dbReference type="Proteomes" id="UP001219518">
    <property type="component" value="Unassembled WGS sequence"/>
</dbReference>
<name>A0AAE1HP20_9NEOP</name>
<gene>
    <name evidence="2" type="ORF">KUF71_012883</name>
</gene>
<proteinExistence type="predicted"/>
<reference evidence="2" key="2">
    <citation type="journal article" date="2023" name="BMC Genomics">
        <title>Pest status, molecular evolution, and epigenetic factors derived from the genome assembly of Frankliniella fusca, a thysanopteran phytovirus vector.</title>
        <authorList>
            <person name="Catto M.A."/>
            <person name="Labadie P.E."/>
            <person name="Jacobson A.L."/>
            <person name="Kennedy G.G."/>
            <person name="Srinivasan R."/>
            <person name="Hunt B.G."/>
        </authorList>
    </citation>
    <scope>NUCLEOTIDE SEQUENCE</scope>
    <source>
        <strain evidence="2">PL_HMW_Pooled</strain>
    </source>
</reference>
<keyword evidence="3" id="KW-1185">Reference proteome</keyword>
<reference evidence="2" key="1">
    <citation type="submission" date="2021-07" db="EMBL/GenBank/DDBJ databases">
        <authorList>
            <person name="Catto M.A."/>
            <person name="Jacobson A."/>
            <person name="Kennedy G."/>
            <person name="Labadie P."/>
            <person name="Hunt B.G."/>
            <person name="Srinivasan R."/>
        </authorList>
    </citation>
    <scope>NUCLEOTIDE SEQUENCE</scope>
    <source>
        <strain evidence="2">PL_HMW_Pooled</strain>
        <tissue evidence="2">Head</tissue>
    </source>
</reference>